<gene>
    <name evidence="11" type="primary">Or1</name>
    <name evidence="11" type="ORF">J437_LFUL019771</name>
</gene>
<name>A0A8K0JTT0_LADFU</name>
<feature type="transmembrane region" description="Helical" evidence="10">
    <location>
        <begin position="260"/>
        <end position="280"/>
    </location>
</feature>
<keyword evidence="6 10" id="KW-1133">Transmembrane helix</keyword>
<feature type="transmembrane region" description="Helical" evidence="10">
    <location>
        <begin position="66"/>
        <end position="89"/>
    </location>
</feature>
<evidence type="ECO:0000256" key="4">
    <source>
        <dbReference type="ARBA" id="ARBA00022692"/>
    </source>
</evidence>
<comment type="caution">
    <text evidence="11">The sequence shown here is derived from an EMBL/GenBank/DDBJ whole genome shotgun (WGS) entry which is preliminary data.</text>
</comment>
<dbReference type="GO" id="GO:0005886">
    <property type="term" value="C:plasma membrane"/>
    <property type="evidence" value="ECO:0007669"/>
    <property type="project" value="UniProtKB-SubCell"/>
</dbReference>
<keyword evidence="4 10" id="KW-0812">Transmembrane</keyword>
<dbReference type="OrthoDB" id="6597368at2759"/>
<dbReference type="Proteomes" id="UP000792457">
    <property type="component" value="Unassembled WGS sequence"/>
</dbReference>
<feature type="transmembrane region" description="Helical" evidence="10">
    <location>
        <begin position="32"/>
        <end position="51"/>
    </location>
</feature>
<keyword evidence="12" id="KW-1185">Reference proteome</keyword>
<keyword evidence="2" id="KW-1003">Cell membrane</keyword>
<evidence type="ECO:0000256" key="3">
    <source>
        <dbReference type="ARBA" id="ARBA00022606"/>
    </source>
</evidence>
<evidence type="ECO:0000256" key="5">
    <source>
        <dbReference type="ARBA" id="ARBA00022725"/>
    </source>
</evidence>
<sequence>MARRRIEYLRFHRDLLRFMWLFPSTQKKSWKTTVAIVSHFSMMAALLFQLAGELMDFVIHSHEIDIWTDVACMAVFSCSSIVRLVILFYKKDDLYNLMSKWEDQFVRKSPFNPARKDVERLIFKTKAYILTTTIITMLIAFHWCVYPIAVAILFPEQSRKLPLRAWYPFDMYASPIYEFIYLMQIIRGVFGTYIAVYWETTLMSFCILTYYEAKKLKEHLRSIATDFKEGEEDKIEDYLTKCILHHRTTVRFVKRIGETYSHALVVELFYLVVPMCFTALKVSSFFGNDTTKYLNWLEFFLAGLIQLFILCLGGHIVTSQIVGMSFSNFIVLRQLKESKYSTGLQS</sequence>
<dbReference type="AlphaFoldDB" id="A0A8K0JTT0"/>
<feature type="transmembrane region" description="Helical" evidence="10">
    <location>
        <begin position="127"/>
        <end position="154"/>
    </location>
</feature>
<keyword evidence="8 10" id="KW-0675">Receptor</keyword>
<proteinExistence type="inferred from homology"/>
<evidence type="ECO:0000256" key="6">
    <source>
        <dbReference type="ARBA" id="ARBA00022989"/>
    </source>
</evidence>
<comment type="caution">
    <text evidence="10">Lacks conserved residue(s) required for the propagation of feature annotation.</text>
</comment>
<dbReference type="GO" id="GO:0007165">
    <property type="term" value="P:signal transduction"/>
    <property type="evidence" value="ECO:0007669"/>
    <property type="project" value="UniProtKB-KW"/>
</dbReference>
<dbReference type="GO" id="GO:0004984">
    <property type="term" value="F:olfactory receptor activity"/>
    <property type="evidence" value="ECO:0007669"/>
    <property type="project" value="InterPro"/>
</dbReference>
<dbReference type="Pfam" id="PF02949">
    <property type="entry name" value="7tm_6"/>
    <property type="match status" value="1"/>
</dbReference>
<keyword evidence="5 10" id="KW-0552">Olfaction</keyword>
<dbReference type="EMBL" id="KZ308124">
    <property type="protein sequence ID" value="KAG8222144.1"/>
    <property type="molecule type" value="Genomic_DNA"/>
</dbReference>
<accession>A0A8K0JTT0</accession>
<feature type="transmembrane region" description="Helical" evidence="10">
    <location>
        <begin position="300"/>
        <end position="331"/>
    </location>
</feature>
<evidence type="ECO:0000256" key="1">
    <source>
        <dbReference type="ARBA" id="ARBA00004651"/>
    </source>
</evidence>
<dbReference type="PANTHER" id="PTHR21137">
    <property type="entry name" value="ODORANT RECEPTOR"/>
    <property type="match status" value="1"/>
</dbReference>
<evidence type="ECO:0000256" key="2">
    <source>
        <dbReference type="ARBA" id="ARBA00022475"/>
    </source>
</evidence>
<comment type="subcellular location">
    <subcellularLocation>
        <location evidence="1 10">Cell membrane</location>
        <topology evidence="1 10">Multi-pass membrane protein</topology>
    </subcellularLocation>
</comment>
<keyword evidence="9 10" id="KW-0807">Transducer</keyword>
<evidence type="ECO:0000256" key="7">
    <source>
        <dbReference type="ARBA" id="ARBA00023136"/>
    </source>
</evidence>
<feature type="transmembrane region" description="Helical" evidence="10">
    <location>
        <begin position="190"/>
        <end position="211"/>
    </location>
</feature>
<evidence type="ECO:0000313" key="11">
    <source>
        <dbReference type="EMBL" id="KAG8222144.1"/>
    </source>
</evidence>
<evidence type="ECO:0000256" key="8">
    <source>
        <dbReference type="ARBA" id="ARBA00023170"/>
    </source>
</evidence>
<evidence type="ECO:0000256" key="9">
    <source>
        <dbReference type="ARBA" id="ARBA00023224"/>
    </source>
</evidence>
<organism evidence="11 12">
    <name type="scientific">Ladona fulva</name>
    <name type="common">Scarce chaser dragonfly</name>
    <name type="synonym">Libellula fulva</name>
    <dbReference type="NCBI Taxonomy" id="123851"/>
    <lineage>
        <taxon>Eukaryota</taxon>
        <taxon>Metazoa</taxon>
        <taxon>Ecdysozoa</taxon>
        <taxon>Arthropoda</taxon>
        <taxon>Hexapoda</taxon>
        <taxon>Insecta</taxon>
        <taxon>Pterygota</taxon>
        <taxon>Palaeoptera</taxon>
        <taxon>Odonata</taxon>
        <taxon>Epiprocta</taxon>
        <taxon>Anisoptera</taxon>
        <taxon>Libelluloidea</taxon>
        <taxon>Libellulidae</taxon>
        <taxon>Ladona</taxon>
    </lineage>
</organism>
<dbReference type="InterPro" id="IPR004117">
    <property type="entry name" value="7tm6_olfct_rcpt"/>
</dbReference>
<reference evidence="11" key="1">
    <citation type="submission" date="2013-04" db="EMBL/GenBank/DDBJ databases">
        <authorList>
            <person name="Qu J."/>
            <person name="Murali S.C."/>
            <person name="Bandaranaike D."/>
            <person name="Bellair M."/>
            <person name="Blankenburg K."/>
            <person name="Chao H."/>
            <person name="Dinh H."/>
            <person name="Doddapaneni H."/>
            <person name="Downs B."/>
            <person name="Dugan-Rocha S."/>
            <person name="Elkadiri S."/>
            <person name="Gnanaolivu R.D."/>
            <person name="Hernandez B."/>
            <person name="Javaid M."/>
            <person name="Jayaseelan J.C."/>
            <person name="Lee S."/>
            <person name="Li M."/>
            <person name="Ming W."/>
            <person name="Munidasa M."/>
            <person name="Muniz J."/>
            <person name="Nguyen L."/>
            <person name="Ongeri F."/>
            <person name="Osuji N."/>
            <person name="Pu L.-L."/>
            <person name="Puazo M."/>
            <person name="Qu C."/>
            <person name="Quiroz J."/>
            <person name="Raj R."/>
            <person name="Weissenberger G."/>
            <person name="Xin Y."/>
            <person name="Zou X."/>
            <person name="Han Y."/>
            <person name="Richards S."/>
            <person name="Worley K."/>
            <person name="Muzny D."/>
            <person name="Gibbs R."/>
        </authorList>
    </citation>
    <scope>NUCLEOTIDE SEQUENCE</scope>
    <source>
        <strain evidence="11">Sampled in the wild</strain>
    </source>
</reference>
<comment type="similarity">
    <text evidence="10">Belongs to the insect chemoreceptor superfamily. Heteromeric odorant receptor channel (TC 1.A.69) family.</text>
</comment>
<keyword evidence="7 10" id="KW-0472">Membrane</keyword>
<dbReference type="PANTHER" id="PTHR21137:SF35">
    <property type="entry name" value="ODORANT RECEPTOR 19A-RELATED"/>
    <property type="match status" value="1"/>
</dbReference>
<evidence type="ECO:0000256" key="10">
    <source>
        <dbReference type="RuleBase" id="RU351113"/>
    </source>
</evidence>
<dbReference type="GO" id="GO:0005549">
    <property type="term" value="F:odorant binding"/>
    <property type="evidence" value="ECO:0007669"/>
    <property type="project" value="InterPro"/>
</dbReference>
<protein>
    <recommendedName>
        <fullName evidence="10">Odorant receptor</fullName>
    </recommendedName>
</protein>
<keyword evidence="3 10" id="KW-0716">Sensory transduction</keyword>
<reference evidence="11" key="2">
    <citation type="submission" date="2017-10" db="EMBL/GenBank/DDBJ databases">
        <title>Ladona fulva Genome sequencing and assembly.</title>
        <authorList>
            <person name="Murali S."/>
            <person name="Richards S."/>
            <person name="Bandaranaike D."/>
            <person name="Bellair M."/>
            <person name="Blankenburg K."/>
            <person name="Chao H."/>
            <person name="Dinh H."/>
            <person name="Doddapaneni H."/>
            <person name="Dugan-Rocha S."/>
            <person name="Elkadiri S."/>
            <person name="Gnanaolivu R."/>
            <person name="Hernandez B."/>
            <person name="Skinner E."/>
            <person name="Javaid M."/>
            <person name="Lee S."/>
            <person name="Li M."/>
            <person name="Ming W."/>
            <person name="Munidasa M."/>
            <person name="Muniz J."/>
            <person name="Nguyen L."/>
            <person name="Hughes D."/>
            <person name="Osuji N."/>
            <person name="Pu L.-L."/>
            <person name="Puazo M."/>
            <person name="Qu C."/>
            <person name="Quiroz J."/>
            <person name="Raj R."/>
            <person name="Weissenberger G."/>
            <person name="Xin Y."/>
            <person name="Zou X."/>
            <person name="Han Y."/>
            <person name="Worley K."/>
            <person name="Muzny D."/>
            <person name="Gibbs R."/>
        </authorList>
    </citation>
    <scope>NUCLEOTIDE SEQUENCE</scope>
    <source>
        <strain evidence="11">Sampled in the wild</strain>
    </source>
</reference>
<evidence type="ECO:0000313" key="12">
    <source>
        <dbReference type="Proteomes" id="UP000792457"/>
    </source>
</evidence>